<evidence type="ECO:0000313" key="2">
    <source>
        <dbReference type="EMBL" id="MPC15402.1"/>
    </source>
</evidence>
<dbReference type="EMBL" id="VSRR010000424">
    <property type="protein sequence ID" value="MPC15402.1"/>
    <property type="molecule type" value="Genomic_DNA"/>
</dbReference>
<keyword evidence="1" id="KW-0175">Coiled coil</keyword>
<name>A0A5B7D045_PORTR</name>
<dbReference type="Proteomes" id="UP000324222">
    <property type="component" value="Unassembled WGS sequence"/>
</dbReference>
<feature type="coiled-coil region" evidence="1">
    <location>
        <begin position="13"/>
        <end position="40"/>
    </location>
</feature>
<feature type="coiled-coil region" evidence="1">
    <location>
        <begin position="242"/>
        <end position="269"/>
    </location>
</feature>
<dbReference type="PANTHER" id="PTHR15742:SF5">
    <property type="entry name" value="GIRDIN"/>
    <property type="match status" value="1"/>
</dbReference>
<proteinExistence type="predicted"/>
<dbReference type="PANTHER" id="PTHR15742">
    <property type="entry name" value="GIRDIN"/>
    <property type="match status" value="1"/>
</dbReference>
<evidence type="ECO:0000256" key="1">
    <source>
        <dbReference type="SAM" id="Coils"/>
    </source>
</evidence>
<accession>A0A5B7D045</accession>
<comment type="caution">
    <text evidence="2">The sequence shown here is derived from an EMBL/GenBank/DDBJ whole genome shotgun (WGS) entry which is preliminary data.</text>
</comment>
<feature type="coiled-coil region" evidence="1">
    <location>
        <begin position="127"/>
        <end position="218"/>
    </location>
</feature>
<reference evidence="2 3" key="1">
    <citation type="submission" date="2019-05" db="EMBL/GenBank/DDBJ databases">
        <title>Another draft genome of Portunus trituberculatus and its Hox gene families provides insights of decapod evolution.</title>
        <authorList>
            <person name="Jeong J.-H."/>
            <person name="Song I."/>
            <person name="Kim S."/>
            <person name="Choi T."/>
            <person name="Kim D."/>
            <person name="Ryu S."/>
            <person name="Kim W."/>
        </authorList>
    </citation>
    <scope>NUCLEOTIDE SEQUENCE [LARGE SCALE GENOMIC DNA]</scope>
    <source>
        <tissue evidence="2">Muscle</tissue>
    </source>
</reference>
<dbReference type="OrthoDB" id="6381435at2759"/>
<dbReference type="InterPro" id="IPR049885">
    <property type="entry name" value="MTCL1-3"/>
</dbReference>
<gene>
    <name evidence="2" type="primary">Soga3</name>
    <name evidence="2" type="ORF">E2C01_008193</name>
</gene>
<dbReference type="Gene3D" id="1.20.5.170">
    <property type="match status" value="1"/>
</dbReference>
<keyword evidence="3" id="KW-1185">Reference proteome</keyword>
<sequence>MTLISLLAHLTPCKQRSKTVDELTEEIKSKNKEIKELKKEIDKRPLPKDVEKTIEASRSPLLYFALGITVFIFNNCFKIESLLLGRAIRKACFPNVMCTEMHPVDILCPHINSQLRPINPQDLRSKLQAAEQLCEELMDETEDYKKEIRTLEDEIEEMQDNFREEQADEYRDLKRELEQTAKNCRVLQFKLKKAERRSESLERDKSEIEDKLKELQVGEGDVDRAEKVKMLEREVNLAKEVSVKMHEEMQKMKEQLESAERDKKKLSEKFMDKPVRPGGKLSVSVAAKNPRRGGEERMKGSAEYRTLIIPVST</sequence>
<evidence type="ECO:0000313" key="3">
    <source>
        <dbReference type="Proteomes" id="UP000324222"/>
    </source>
</evidence>
<organism evidence="2 3">
    <name type="scientific">Portunus trituberculatus</name>
    <name type="common">Swimming crab</name>
    <name type="synonym">Neptunus trituberculatus</name>
    <dbReference type="NCBI Taxonomy" id="210409"/>
    <lineage>
        <taxon>Eukaryota</taxon>
        <taxon>Metazoa</taxon>
        <taxon>Ecdysozoa</taxon>
        <taxon>Arthropoda</taxon>
        <taxon>Crustacea</taxon>
        <taxon>Multicrustacea</taxon>
        <taxon>Malacostraca</taxon>
        <taxon>Eumalacostraca</taxon>
        <taxon>Eucarida</taxon>
        <taxon>Decapoda</taxon>
        <taxon>Pleocyemata</taxon>
        <taxon>Brachyura</taxon>
        <taxon>Eubrachyura</taxon>
        <taxon>Portunoidea</taxon>
        <taxon>Portunidae</taxon>
        <taxon>Portuninae</taxon>
        <taxon>Portunus</taxon>
    </lineage>
</organism>
<protein>
    <submittedName>
        <fullName evidence="2">Protein SOGA3</fullName>
    </submittedName>
</protein>
<dbReference type="AlphaFoldDB" id="A0A5B7D045"/>